<dbReference type="Pfam" id="PF02678">
    <property type="entry name" value="Pirin"/>
    <property type="match status" value="1"/>
</dbReference>
<reference evidence="6 7" key="1">
    <citation type="submission" date="2015-11" db="EMBL/GenBank/DDBJ databases">
        <title>Identification of large and diverse effector repertoires of 38 Legionella species.</title>
        <authorList>
            <person name="Burstein D."/>
            <person name="Amaro F."/>
            <person name="Zusman T."/>
            <person name="Lifshitz Z."/>
            <person name="Cohen O."/>
            <person name="Gilbert J.A."/>
            <person name="Pupko T."/>
            <person name="Shuman H.A."/>
            <person name="Segal G."/>
        </authorList>
    </citation>
    <scope>NUCLEOTIDE SEQUENCE [LARGE SCALE GENOMIC DNA]</scope>
    <source>
        <strain evidence="6 7">1762-AUS-E</strain>
    </source>
</reference>
<dbReference type="InterPro" id="IPR008778">
    <property type="entry name" value="Pirin_C_dom"/>
</dbReference>
<feature type="binding site" evidence="2">
    <location>
        <position position="60"/>
    </location>
    <ligand>
        <name>Fe cation</name>
        <dbReference type="ChEBI" id="CHEBI:24875"/>
    </ligand>
</feature>
<dbReference type="PANTHER" id="PTHR13903">
    <property type="entry name" value="PIRIN-RELATED"/>
    <property type="match status" value="1"/>
</dbReference>
<evidence type="ECO:0000259" key="5">
    <source>
        <dbReference type="Pfam" id="PF05726"/>
    </source>
</evidence>
<keyword evidence="7" id="KW-1185">Reference proteome</keyword>
<dbReference type="STRING" id="45056.Lade_2084"/>
<feature type="domain" description="Pirin C-terminal" evidence="5">
    <location>
        <begin position="175"/>
        <end position="276"/>
    </location>
</feature>
<dbReference type="AlphaFoldDB" id="A0A0W0R135"/>
<feature type="binding site" evidence="2">
    <location>
        <position position="58"/>
    </location>
    <ligand>
        <name>Fe cation</name>
        <dbReference type="ChEBI" id="CHEBI:24875"/>
    </ligand>
</feature>
<dbReference type="InterPro" id="IPR014710">
    <property type="entry name" value="RmlC-like_jellyroll"/>
</dbReference>
<dbReference type="RefSeq" id="WP_058463132.1">
    <property type="nucleotide sequence ID" value="NZ_CAAAHS010000001.1"/>
</dbReference>
<dbReference type="PANTHER" id="PTHR13903:SF8">
    <property type="entry name" value="PIRIN"/>
    <property type="match status" value="1"/>
</dbReference>
<feature type="binding site" evidence="2">
    <location>
        <position position="104"/>
    </location>
    <ligand>
        <name>Fe cation</name>
        <dbReference type="ChEBI" id="CHEBI:24875"/>
    </ligand>
</feature>
<dbReference type="EMBL" id="LNKA01000019">
    <property type="protein sequence ID" value="KTC64790.1"/>
    <property type="molecule type" value="Genomic_DNA"/>
</dbReference>
<dbReference type="Proteomes" id="UP000054859">
    <property type="component" value="Unassembled WGS sequence"/>
</dbReference>
<name>A0A0W0R135_9GAMM</name>
<dbReference type="GO" id="GO:0046872">
    <property type="term" value="F:metal ion binding"/>
    <property type="evidence" value="ECO:0007669"/>
    <property type="project" value="UniProtKB-KW"/>
</dbReference>
<evidence type="ECO:0000256" key="2">
    <source>
        <dbReference type="PIRSR" id="PIRSR006232-1"/>
    </source>
</evidence>
<comment type="cofactor">
    <cofactor evidence="2">
        <name>Fe cation</name>
        <dbReference type="ChEBI" id="CHEBI:24875"/>
    </cofactor>
    <text evidence="2">Binds 1 Fe cation per subunit.</text>
</comment>
<gene>
    <name evidence="6" type="ORF">Lade_2084</name>
</gene>
<sequence>MNAKVKQILSGMVLREGAGVKLRRFIGPEHGNTFDPFLLLDYFDSADPLDYIAGFPPHPHRGFETITYLLAGQIEHQDNNGHKGIIRAGDVQWMTAGRGIVHSEMPKAEGRLWGLQLWLNLPAKNKMIPPRYQEFTDQELPRISFENGTQIKIIAGAIGDIVSPLSEIVTQPLFLDISLPKDQSYMLEVPLSHQCILLSLEGAVRIGTEKIVDGQNLVQFDEKTTQINLHGVEEQNRFILICARRIKETIARLGPFVMNSSSELSQAIEDFKNNRF</sequence>
<dbReference type="OrthoDB" id="9780903at2"/>
<evidence type="ECO:0000259" key="4">
    <source>
        <dbReference type="Pfam" id="PF02678"/>
    </source>
</evidence>
<feature type="domain" description="Pirin N-terminal" evidence="4">
    <location>
        <begin position="22"/>
        <end position="119"/>
    </location>
</feature>
<keyword evidence="2" id="KW-0408">Iron</keyword>
<dbReference type="PIRSF" id="PIRSF006232">
    <property type="entry name" value="Pirin"/>
    <property type="match status" value="1"/>
</dbReference>
<evidence type="ECO:0000256" key="1">
    <source>
        <dbReference type="ARBA" id="ARBA00008416"/>
    </source>
</evidence>
<accession>A0A0W0R135</accession>
<dbReference type="InterPro" id="IPR012093">
    <property type="entry name" value="Pirin"/>
</dbReference>
<dbReference type="CDD" id="cd02247">
    <property type="entry name" value="cupin_pirin_C"/>
    <property type="match status" value="1"/>
</dbReference>
<evidence type="ECO:0000313" key="7">
    <source>
        <dbReference type="Proteomes" id="UP000054859"/>
    </source>
</evidence>
<evidence type="ECO:0000256" key="3">
    <source>
        <dbReference type="RuleBase" id="RU003457"/>
    </source>
</evidence>
<dbReference type="Gene3D" id="2.60.120.10">
    <property type="entry name" value="Jelly Rolls"/>
    <property type="match status" value="2"/>
</dbReference>
<dbReference type="CDD" id="cd02909">
    <property type="entry name" value="cupin_pirin_N"/>
    <property type="match status" value="1"/>
</dbReference>
<dbReference type="Pfam" id="PF05726">
    <property type="entry name" value="Pirin_C"/>
    <property type="match status" value="1"/>
</dbReference>
<dbReference type="SUPFAM" id="SSF51182">
    <property type="entry name" value="RmlC-like cupins"/>
    <property type="match status" value="1"/>
</dbReference>
<feature type="binding site" evidence="2">
    <location>
        <position position="102"/>
    </location>
    <ligand>
        <name>Fe cation</name>
        <dbReference type="ChEBI" id="CHEBI:24875"/>
    </ligand>
</feature>
<proteinExistence type="inferred from homology"/>
<dbReference type="PATRIC" id="fig|45056.6.peg.2154"/>
<organism evidence="6 7">
    <name type="scientific">Legionella adelaidensis</name>
    <dbReference type="NCBI Taxonomy" id="45056"/>
    <lineage>
        <taxon>Bacteria</taxon>
        <taxon>Pseudomonadati</taxon>
        <taxon>Pseudomonadota</taxon>
        <taxon>Gammaproteobacteria</taxon>
        <taxon>Legionellales</taxon>
        <taxon>Legionellaceae</taxon>
        <taxon>Legionella</taxon>
    </lineage>
</organism>
<dbReference type="InterPro" id="IPR011051">
    <property type="entry name" value="RmlC_Cupin_sf"/>
</dbReference>
<keyword evidence="2" id="KW-0479">Metal-binding</keyword>
<comment type="similarity">
    <text evidence="1 3">Belongs to the pirin family.</text>
</comment>
<dbReference type="InterPro" id="IPR003829">
    <property type="entry name" value="Pirin_N_dom"/>
</dbReference>
<protein>
    <submittedName>
        <fullName evidence="6">Pirin-like protein</fullName>
    </submittedName>
</protein>
<evidence type="ECO:0000313" key="6">
    <source>
        <dbReference type="EMBL" id="KTC64790.1"/>
    </source>
</evidence>
<comment type="caution">
    <text evidence="6">The sequence shown here is derived from an EMBL/GenBank/DDBJ whole genome shotgun (WGS) entry which is preliminary data.</text>
</comment>